<reference evidence="7 8" key="1">
    <citation type="journal article" date="2024" name="Nat. Commun.">
        <title>Phylogenomics reveals the evolutionary origins of lichenization in chlorophyte algae.</title>
        <authorList>
            <person name="Puginier C."/>
            <person name="Libourel C."/>
            <person name="Otte J."/>
            <person name="Skaloud P."/>
            <person name="Haon M."/>
            <person name="Grisel S."/>
            <person name="Petersen M."/>
            <person name="Berrin J.G."/>
            <person name="Delaux P.M."/>
            <person name="Dal Grande F."/>
            <person name="Keller J."/>
        </authorList>
    </citation>
    <scope>NUCLEOTIDE SEQUENCE [LARGE SCALE GENOMIC DNA]</scope>
    <source>
        <strain evidence="7 8">SAG 2043</strain>
    </source>
</reference>
<evidence type="ECO:0000256" key="1">
    <source>
        <dbReference type="ARBA" id="ARBA00010128"/>
    </source>
</evidence>
<dbReference type="InterPro" id="IPR036282">
    <property type="entry name" value="Glutathione-S-Trfase_C_sf"/>
</dbReference>
<dbReference type="SFLD" id="SFLDG00358">
    <property type="entry name" value="Main_(cytGST)"/>
    <property type="match status" value="1"/>
</dbReference>
<dbReference type="InterPro" id="IPR036249">
    <property type="entry name" value="Thioredoxin-like_sf"/>
</dbReference>
<feature type="domain" description="GST N-terminal" evidence="5">
    <location>
        <begin position="2"/>
        <end position="85"/>
    </location>
</feature>
<dbReference type="EMBL" id="JALJOR010000012">
    <property type="protein sequence ID" value="KAK9807515.1"/>
    <property type="molecule type" value="Genomic_DNA"/>
</dbReference>
<dbReference type="GO" id="GO:0006749">
    <property type="term" value="P:glutathione metabolic process"/>
    <property type="evidence" value="ECO:0007669"/>
    <property type="project" value="TreeGrafter"/>
</dbReference>
<dbReference type="InterPro" id="IPR040079">
    <property type="entry name" value="Glutathione_S-Trfase"/>
</dbReference>
<evidence type="ECO:0000313" key="7">
    <source>
        <dbReference type="EMBL" id="KAK9807515.1"/>
    </source>
</evidence>
<dbReference type="SUPFAM" id="SSF47616">
    <property type="entry name" value="GST C-terminal domain-like"/>
    <property type="match status" value="1"/>
</dbReference>
<evidence type="ECO:0000256" key="3">
    <source>
        <dbReference type="ARBA" id="ARBA00022679"/>
    </source>
</evidence>
<dbReference type="CDD" id="cd03187">
    <property type="entry name" value="GST_C_Phi"/>
    <property type="match status" value="1"/>
</dbReference>
<gene>
    <name evidence="7" type="ORF">WJX72_001273</name>
</gene>
<dbReference type="GO" id="GO:0005737">
    <property type="term" value="C:cytoplasm"/>
    <property type="evidence" value="ECO:0007669"/>
    <property type="project" value="TreeGrafter"/>
</dbReference>
<dbReference type="SFLD" id="SFLDG01154">
    <property type="entry name" value="Main.5:_Phi-like"/>
    <property type="match status" value="1"/>
</dbReference>
<dbReference type="FunFam" id="3.40.30.10:FF:000016">
    <property type="entry name" value="Glutathione S-transferase F2"/>
    <property type="match status" value="1"/>
</dbReference>
<dbReference type="GO" id="GO:0043295">
    <property type="term" value="F:glutathione binding"/>
    <property type="evidence" value="ECO:0007669"/>
    <property type="project" value="TreeGrafter"/>
</dbReference>
<dbReference type="SFLD" id="SFLDS00019">
    <property type="entry name" value="Glutathione_Transferase_(cytos"/>
    <property type="match status" value="1"/>
</dbReference>
<dbReference type="GO" id="GO:0004364">
    <property type="term" value="F:glutathione transferase activity"/>
    <property type="evidence" value="ECO:0007669"/>
    <property type="project" value="UniProtKB-EC"/>
</dbReference>
<dbReference type="FunFam" id="1.20.1050.10:FF:000004">
    <property type="entry name" value="Glutathione S-transferase F2"/>
    <property type="match status" value="1"/>
</dbReference>
<comment type="similarity">
    <text evidence="1">Belongs to the GST superfamily. Phi family.</text>
</comment>
<accession>A0AAW1PGH2</accession>
<evidence type="ECO:0000256" key="4">
    <source>
        <dbReference type="ARBA" id="ARBA00047960"/>
    </source>
</evidence>
<dbReference type="Gene3D" id="1.20.1050.10">
    <property type="match status" value="1"/>
</dbReference>
<dbReference type="EC" id="2.5.1.18" evidence="2"/>
<evidence type="ECO:0000313" key="8">
    <source>
        <dbReference type="Proteomes" id="UP001489004"/>
    </source>
</evidence>
<dbReference type="Pfam" id="PF02798">
    <property type="entry name" value="GST_N"/>
    <property type="match status" value="1"/>
</dbReference>
<dbReference type="PANTHER" id="PTHR43900">
    <property type="entry name" value="GLUTATHIONE S-TRANSFERASE RHO"/>
    <property type="match status" value="1"/>
</dbReference>
<protein>
    <recommendedName>
        <fullName evidence="2">glutathione transferase</fullName>
        <ecNumber evidence="2">2.5.1.18</ecNumber>
    </recommendedName>
</protein>
<dbReference type="GO" id="GO:0009636">
    <property type="term" value="P:response to toxic substance"/>
    <property type="evidence" value="ECO:0007669"/>
    <property type="project" value="UniProtKB-ARBA"/>
</dbReference>
<sequence>MAPLKLLCMPLSTCTKRVIALLEELQVPYEVVTIDLTKGEQKRPEYVKLQPFGKIPVLEDPDTGITIFESRSILRYLANKYQDKAGSLVGTDAKSRALVDNWLEAEGQNFNPPAGNIVFERVFKAWRGQAADEAAVQKELPKLEAVLDAYETILAQRPYLAGDDFSIADLSHLPYLSLLMTAAGVSDPVNKRPHVKAWWDRISSRPTWQKVSQMK</sequence>
<dbReference type="PROSITE" id="PS50404">
    <property type="entry name" value="GST_NTER"/>
    <property type="match status" value="1"/>
</dbReference>
<feature type="domain" description="GST C-terminal" evidence="6">
    <location>
        <begin position="92"/>
        <end position="215"/>
    </location>
</feature>
<dbReference type="InterPro" id="IPR034347">
    <property type="entry name" value="GST_Phi_C"/>
</dbReference>
<dbReference type="InterPro" id="IPR004046">
    <property type="entry name" value="GST_C"/>
</dbReference>
<proteinExistence type="inferred from homology"/>
<dbReference type="Gene3D" id="3.40.30.10">
    <property type="entry name" value="Glutaredoxin"/>
    <property type="match status" value="1"/>
</dbReference>
<comment type="caution">
    <text evidence="7">The sequence shown here is derived from an EMBL/GenBank/DDBJ whole genome shotgun (WGS) entry which is preliminary data.</text>
</comment>
<comment type="catalytic activity">
    <reaction evidence="4">
        <text>RX + glutathione = an S-substituted glutathione + a halide anion + H(+)</text>
        <dbReference type="Rhea" id="RHEA:16437"/>
        <dbReference type="ChEBI" id="CHEBI:15378"/>
        <dbReference type="ChEBI" id="CHEBI:16042"/>
        <dbReference type="ChEBI" id="CHEBI:17792"/>
        <dbReference type="ChEBI" id="CHEBI:57925"/>
        <dbReference type="ChEBI" id="CHEBI:90779"/>
        <dbReference type="EC" id="2.5.1.18"/>
    </reaction>
</comment>
<evidence type="ECO:0000259" key="5">
    <source>
        <dbReference type="PROSITE" id="PS50404"/>
    </source>
</evidence>
<evidence type="ECO:0000256" key="2">
    <source>
        <dbReference type="ARBA" id="ARBA00012452"/>
    </source>
</evidence>
<dbReference type="CDD" id="cd03053">
    <property type="entry name" value="GST_N_Phi"/>
    <property type="match status" value="1"/>
</dbReference>
<dbReference type="AlphaFoldDB" id="A0AAW1PGH2"/>
<dbReference type="InterPro" id="IPR004045">
    <property type="entry name" value="Glutathione_S-Trfase_N"/>
</dbReference>
<dbReference type="PROSITE" id="PS50405">
    <property type="entry name" value="GST_CTER"/>
    <property type="match status" value="1"/>
</dbReference>
<name>A0AAW1PGH2_9CHLO</name>
<organism evidence="7 8">
    <name type="scientific">[Myrmecia] bisecta</name>
    <dbReference type="NCBI Taxonomy" id="41462"/>
    <lineage>
        <taxon>Eukaryota</taxon>
        <taxon>Viridiplantae</taxon>
        <taxon>Chlorophyta</taxon>
        <taxon>core chlorophytes</taxon>
        <taxon>Trebouxiophyceae</taxon>
        <taxon>Trebouxiales</taxon>
        <taxon>Trebouxiaceae</taxon>
        <taxon>Myrmecia</taxon>
    </lineage>
</organism>
<evidence type="ECO:0000259" key="6">
    <source>
        <dbReference type="PROSITE" id="PS50405"/>
    </source>
</evidence>
<keyword evidence="3" id="KW-0808">Transferase</keyword>
<dbReference type="SUPFAM" id="SSF52833">
    <property type="entry name" value="Thioredoxin-like"/>
    <property type="match status" value="1"/>
</dbReference>
<dbReference type="Pfam" id="PF00043">
    <property type="entry name" value="GST_C"/>
    <property type="match status" value="1"/>
</dbReference>
<dbReference type="InterPro" id="IPR010987">
    <property type="entry name" value="Glutathione-S-Trfase_C-like"/>
</dbReference>
<dbReference type="PANTHER" id="PTHR43900:SF3">
    <property type="entry name" value="GLUTATHIONE S-TRANSFERASE RHO"/>
    <property type="match status" value="1"/>
</dbReference>
<keyword evidence="8" id="KW-1185">Reference proteome</keyword>
<dbReference type="Proteomes" id="UP001489004">
    <property type="component" value="Unassembled WGS sequence"/>
</dbReference>